<dbReference type="SUPFAM" id="SSF51735">
    <property type="entry name" value="NAD(P)-binding Rossmann-fold domains"/>
    <property type="match status" value="1"/>
</dbReference>
<evidence type="ECO:0000256" key="3">
    <source>
        <dbReference type="ARBA" id="ARBA00023002"/>
    </source>
</evidence>
<evidence type="ECO:0000259" key="5">
    <source>
        <dbReference type="SMART" id="SM00829"/>
    </source>
</evidence>
<keyword evidence="1" id="KW-0479">Metal-binding</keyword>
<reference evidence="8" key="1">
    <citation type="submission" date="2020-05" db="EMBL/GenBank/DDBJ databases">
        <authorList>
            <person name="Chiriac C."/>
            <person name="Salcher M."/>
            <person name="Ghai R."/>
            <person name="Kavagutti S V."/>
        </authorList>
    </citation>
    <scope>NUCLEOTIDE SEQUENCE</scope>
</reference>
<evidence type="ECO:0000313" key="11">
    <source>
        <dbReference type="EMBL" id="CAB4874466.1"/>
    </source>
</evidence>
<evidence type="ECO:0000313" key="12">
    <source>
        <dbReference type="EMBL" id="CAB4951631.1"/>
    </source>
</evidence>
<protein>
    <submittedName>
        <fullName evidence="8">Unannotated protein</fullName>
    </submittedName>
</protein>
<dbReference type="EMBL" id="CAFBNH010000008">
    <property type="protein sequence ID" value="CAB4951631.1"/>
    <property type="molecule type" value="Genomic_DNA"/>
</dbReference>
<proteinExistence type="predicted"/>
<evidence type="ECO:0000256" key="4">
    <source>
        <dbReference type="ARBA" id="ARBA00023027"/>
    </source>
</evidence>
<dbReference type="PANTHER" id="PTHR43880:SF12">
    <property type="entry name" value="ALCOHOL DEHYDROGENASE CLASS-3"/>
    <property type="match status" value="1"/>
</dbReference>
<evidence type="ECO:0000313" key="7">
    <source>
        <dbReference type="EMBL" id="CAB4698489.1"/>
    </source>
</evidence>
<accession>A0A6J6S815</accession>
<dbReference type="GO" id="GO:0005829">
    <property type="term" value="C:cytosol"/>
    <property type="evidence" value="ECO:0007669"/>
    <property type="project" value="TreeGrafter"/>
</dbReference>
<dbReference type="EMBL" id="CAFBLD010000009">
    <property type="protein sequence ID" value="CAB4874466.1"/>
    <property type="molecule type" value="Genomic_DNA"/>
</dbReference>
<sequence>MKSQAVLIRESGATLPYATSRPLEIVEIDLAPPAAGEVLVKIEAAGICHSDLSVVNGTRQRPLPIIGGHESAGVVIGLGADVRNFKIGDHVTTVFLPSCGACHECTSGIPAYCSVGAASNARGEMITGGSRISLNGKAVNHYNGVSCYSQFAVLDERSLVKLPDDIPLDVAALFGCALLTGIGAVRNSAQVKPGQSLGVWGLGGVGLSALLGAVISKASPIFAIDPVASKRELALSLGADFVLDPSENLRDQLPGGVAVAIEAAGRADTLKAAYEATGRGGITVTVGLPRAEEMLSISALSLVSDIKTIKGSYLGSANPRIDIPEFVEFWRAGKLPVEKLLTSTSPMSDVNEAMDALEGAQVVRQVIHPHAG</sequence>
<dbReference type="GO" id="GO:0051903">
    <property type="term" value="F:S-(hydroxymethyl)glutathione dehydrogenase [NAD(P)+] activity"/>
    <property type="evidence" value="ECO:0007669"/>
    <property type="project" value="TreeGrafter"/>
</dbReference>
<evidence type="ECO:0000256" key="1">
    <source>
        <dbReference type="ARBA" id="ARBA00022723"/>
    </source>
</evidence>
<dbReference type="Gene3D" id="3.90.180.10">
    <property type="entry name" value="Medium-chain alcohol dehydrogenases, catalytic domain"/>
    <property type="match status" value="1"/>
</dbReference>
<gene>
    <name evidence="7" type="ORF">UFOPK2510_01160</name>
    <name evidence="8" type="ORF">UFOPK2718_01246</name>
    <name evidence="9" type="ORF">UFOPK2936_01312</name>
    <name evidence="10" type="ORF">UFOPK3174_00539</name>
    <name evidence="11" type="ORF">UFOPK3328_01265</name>
    <name evidence="12" type="ORF">UFOPK3779_01251</name>
    <name evidence="13" type="ORF">UFOPK3913_00662</name>
    <name evidence="6" type="ORF">UFOPK4107_01179</name>
    <name evidence="14" type="ORF">UFOPK4403_00926</name>
</gene>
<dbReference type="SMART" id="SM00829">
    <property type="entry name" value="PKS_ER"/>
    <property type="match status" value="1"/>
</dbReference>
<keyword evidence="4" id="KW-0520">NAD</keyword>
<feature type="domain" description="Enoyl reductase (ER)" evidence="5">
    <location>
        <begin position="18"/>
        <end position="367"/>
    </location>
</feature>
<evidence type="ECO:0000313" key="10">
    <source>
        <dbReference type="EMBL" id="CAB4825635.1"/>
    </source>
</evidence>
<dbReference type="InterPro" id="IPR020843">
    <property type="entry name" value="ER"/>
</dbReference>
<dbReference type="InterPro" id="IPR011032">
    <property type="entry name" value="GroES-like_sf"/>
</dbReference>
<evidence type="ECO:0000313" key="6">
    <source>
        <dbReference type="EMBL" id="CAB4342840.1"/>
    </source>
</evidence>
<dbReference type="GO" id="GO:0008270">
    <property type="term" value="F:zinc ion binding"/>
    <property type="evidence" value="ECO:0007669"/>
    <property type="project" value="InterPro"/>
</dbReference>
<dbReference type="PANTHER" id="PTHR43880">
    <property type="entry name" value="ALCOHOL DEHYDROGENASE"/>
    <property type="match status" value="1"/>
</dbReference>
<dbReference type="SUPFAM" id="SSF50129">
    <property type="entry name" value="GroES-like"/>
    <property type="match status" value="1"/>
</dbReference>
<dbReference type="PROSITE" id="PS00059">
    <property type="entry name" value="ADH_ZINC"/>
    <property type="match status" value="1"/>
</dbReference>
<dbReference type="AlphaFoldDB" id="A0A6J6S815"/>
<evidence type="ECO:0000313" key="8">
    <source>
        <dbReference type="EMBL" id="CAB4731054.1"/>
    </source>
</evidence>
<name>A0A6J6S815_9ZZZZ</name>
<dbReference type="Pfam" id="PF00107">
    <property type="entry name" value="ADH_zinc_N"/>
    <property type="match status" value="1"/>
</dbReference>
<evidence type="ECO:0000256" key="2">
    <source>
        <dbReference type="ARBA" id="ARBA00022833"/>
    </source>
</evidence>
<evidence type="ECO:0000313" key="9">
    <source>
        <dbReference type="EMBL" id="CAB4786308.1"/>
    </source>
</evidence>
<dbReference type="EMBL" id="CAFBQX010000005">
    <property type="protein sequence ID" value="CAB5073413.1"/>
    <property type="molecule type" value="Genomic_DNA"/>
</dbReference>
<dbReference type="EMBL" id="CAEZZW010000008">
    <property type="protein sequence ID" value="CAB4786308.1"/>
    <property type="molecule type" value="Genomic_DNA"/>
</dbReference>
<dbReference type="InterPro" id="IPR002328">
    <property type="entry name" value="ADH_Zn_CS"/>
</dbReference>
<dbReference type="InterPro" id="IPR036291">
    <property type="entry name" value="NAD(P)-bd_dom_sf"/>
</dbReference>
<dbReference type="EMBL" id="CAEZYM010000012">
    <property type="protein sequence ID" value="CAB4731054.1"/>
    <property type="molecule type" value="Genomic_DNA"/>
</dbReference>
<dbReference type="InterPro" id="IPR013149">
    <property type="entry name" value="ADH-like_C"/>
</dbReference>
<keyword evidence="3" id="KW-0560">Oxidoreductase</keyword>
<dbReference type="InterPro" id="IPR013154">
    <property type="entry name" value="ADH-like_N"/>
</dbReference>
<dbReference type="GO" id="GO:0046294">
    <property type="term" value="P:formaldehyde catabolic process"/>
    <property type="evidence" value="ECO:0007669"/>
    <property type="project" value="TreeGrafter"/>
</dbReference>
<dbReference type="EMBL" id="CAEZXO010000007">
    <property type="protein sequence ID" value="CAB4698489.1"/>
    <property type="molecule type" value="Genomic_DNA"/>
</dbReference>
<dbReference type="Gene3D" id="3.40.50.720">
    <property type="entry name" value="NAD(P)-binding Rossmann-like Domain"/>
    <property type="match status" value="1"/>
</dbReference>
<evidence type="ECO:0000313" key="13">
    <source>
        <dbReference type="EMBL" id="CAB4973903.1"/>
    </source>
</evidence>
<organism evidence="8">
    <name type="scientific">freshwater metagenome</name>
    <dbReference type="NCBI Taxonomy" id="449393"/>
    <lineage>
        <taxon>unclassified sequences</taxon>
        <taxon>metagenomes</taxon>
        <taxon>ecological metagenomes</taxon>
    </lineage>
</organism>
<dbReference type="EMBL" id="CAFABH010000006">
    <property type="protein sequence ID" value="CAB4825635.1"/>
    <property type="molecule type" value="Genomic_DNA"/>
</dbReference>
<keyword evidence="2" id="KW-0862">Zinc</keyword>
<dbReference type="EMBL" id="CAFBOC010000006">
    <property type="protein sequence ID" value="CAB4973903.1"/>
    <property type="molecule type" value="Genomic_DNA"/>
</dbReference>
<evidence type="ECO:0000313" key="14">
    <source>
        <dbReference type="EMBL" id="CAB5073413.1"/>
    </source>
</evidence>
<dbReference type="EMBL" id="CAESAE010000007">
    <property type="protein sequence ID" value="CAB4342840.1"/>
    <property type="molecule type" value="Genomic_DNA"/>
</dbReference>
<dbReference type="Pfam" id="PF08240">
    <property type="entry name" value="ADH_N"/>
    <property type="match status" value="1"/>
</dbReference>